<protein>
    <submittedName>
        <fullName evidence="2">DUF1080 domain-containing protein</fullName>
    </submittedName>
</protein>
<dbReference type="EMBL" id="JAAKYA010000006">
    <property type="protein sequence ID" value="NGO38019.1"/>
    <property type="molecule type" value="Genomic_DNA"/>
</dbReference>
<feature type="domain" description="3-keto-alpha-glucoside-1,2-lyase/3-keto-2-hydroxy-glucal hydratase" evidence="1">
    <location>
        <begin position="36"/>
        <end position="232"/>
    </location>
</feature>
<dbReference type="RefSeq" id="WP_165105298.1">
    <property type="nucleotide sequence ID" value="NZ_JAAKYA010000006.1"/>
</dbReference>
<dbReference type="AlphaFoldDB" id="A0A6M1RK97"/>
<comment type="caution">
    <text evidence="2">The sequence shown here is derived from an EMBL/GenBank/DDBJ whole genome shotgun (WGS) entry which is preliminary data.</text>
</comment>
<organism evidence="2 3">
    <name type="scientific">Limisphaera ngatamarikiensis</name>
    <dbReference type="NCBI Taxonomy" id="1324935"/>
    <lineage>
        <taxon>Bacteria</taxon>
        <taxon>Pseudomonadati</taxon>
        <taxon>Verrucomicrobiota</taxon>
        <taxon>Verrucomicrobiia</taxon>
        <taxon>Limisphaerales</taxon>
        <taxon>Limisphaeraceae</taxon>
        <taxon>Limisphaera</taxon>
    </lineage>
</organism>
<dbReference type="Pfam" id="PF06439">
    <property type="entry name" value="3keto-disac_hyd"/>
    <property type="match status" value="2"/>
</dbReference>
<gene>
    <name evidence="2" type="ORF">G4L39_01220</name>
</gene>
<keyword evidence="3" id="KW-1185">Reference proteome</keyword>
<evidence type="ECO:0000313" key="3">
    <source>
        <dbReference type="Proteomes" id="UP000477311"/>
    </source>
</evidence>
<sequence>MKGWKLLARGSRGAWGWLFLAGFLAGELWVSGAADGFRPLFDGQSLAGWVQRGGHATYTVEEGCIVGRSARETANSFLCTTQAFGDFELELEVRAEPGLNSGVQIRSECYDRPTEVIYGTQTLRIPAGRVHGYQVEVDHNRNRRWSGGIYDEARRGWIWPLTNQPEASAAFRFGEWNHYRIRCVGDHIQTWVNGVPAADVVDSMTLSGFIGLQVHGSSEAGLEVRWRNLRIRELGRHVWKPLWDGRTLTGWRAAGEGDWLIEDGVLRGVHRRDQAGYGHLITEARFTNFTARLKFKAVRGNSGFYFRVEPTGFSGVTGLQAEIDAEKDVGGLYETNGRGWVVQPSAEELAKYFRRGDWNTLTVSAHEGRIVVHVNGYKTAELREDPGRREGHLALQLHGGQDCEIWFKDIEWLVPDR</sequence>
<evidence type="ECO:0000313" key="2">
    <source>
        <dbReference type="EMBL" id="NGO38019.1"/>
    </source>
</evidence>
<evidence type="ECO:0000259" key="1">
    <source>
        <dbReference type="Pfam" id="PF06439"/>
    </source>
</evidence>
<proteinExistence type="predicted"/>
<dbReference type="InterPro" id="IPR010496">
    <property type="entry name" value="AL/BT2_dom"/>
</dbReference>
<reference evidence="2 3" key="1">
    <citation type="submission" date="2020-02" db="EMBL/GenBank/DDBJ databases">
        <title>Draft genome sequence of Limisphaera ngatamarikiensis NGM72.4T, a thermophilic Verrucomicrobia grouped in subdivision 3.</title>
        <authorList>
            <person name="Carere C.R."/>
            <person name="Steen J."/>
            <person name="Hugenholtz P."/>
            <person name="Stott M.B."/>
        </authorList>
    </citation>
    <scope>NUCLEOTIDE SEQUENCE [LARGE SCALE GENOMIC DNA]</scope>
    <source>
        <strain evidence="2 3">NGM72.4</strain>
    </source>
</reference>
<dbReference type="GO" id="GO:0016787">
    <property type="term" value="F:hydrolase activity"/>
    <property type="evidence" value="ECO:0007669"/>
    <property type="project" value="InterPro"/>
</dbReference>
<accession>A0A6M1RK97</accession>
<name>A0A6M1RK97_9BACT</name>
<dbReference type="Gene3D" id="2.60.120.560">
    <property type="entry name" value="Exo-inulinase, domain 1"/>
    <property type="match status" value="2"/>
</dbReference>
<feature type="domain" description="3-keto-alpha-glucoside-1,2-lyase/3-keto-2-hydroxy-glucal hydratase" evidence="1">
    <location>
        <begin position="239"/>
        <end position="411"/>
    </location>
</feature>
<dbReference type="Proteomes" id="UP000477311">
    <property type="component" value="Unassembled WGS sequence"/>
</dbReference>